<keyword evidence="3" id="KW-1185">Reference proteome</keyword>
<feature type="compositionally biased region" description="Low complexity" evidence="1">
    <location>
        <begin position="1"/>
        <end position="15"/>
    </location>
</feature>
<evidence type="ECO:0000313" key="2">
    <source>
        <dbReference type="EMBL" id="VVE21430.1"/>
    </source>
</evidence>
<feature type="compositionally biased region" description="Low complexity" evidence="1">
    <location>
        <begin position="1012"/>
        <end position="1033"/>
    </location>
</feature>
<protein>
    <submittedName>
        <fullName evidence="2">Uncharacterized protein</fullName>
    </submittedName>
</protein>
<organism evidence="2 3">
    <name type="scientific">Pandoraea horticolens</name>
    <dbReference type="NCBI Taxonomy" id="2508298"/>
    <lineage>
        <taxon>Bacteria</taxon>
        <taxon>Pseudomonadati</taxon>
        <taxon>Pseudomonadota</taxon>
        <taxon>Betaproteobacteria</taxon>
        <taxon>Burkholderiales</taxon>
        <taxon>Burkholderiaceae</taxon>
        <taxon>Pandoraea</taxon>
    </lineage>
</organism>
<proteinExistence type="predicted"/>
<name>A0A5E4WDH3_9BURK</name>
<reference evidence="2 3" key="1">
    <citation type="submission" date="2019-08" db="EMBL/GenBank/DDBJ databases">
        <authorList>
            <person name="Peeters C."/>
        </authorList>
    </citation>
    <scope>NUCLEOTIDE SEQUENCE [LARGE SCALE GENOMIC DNA]</scope>
    <source>
        <strain evidence="2 3">LMG 31112</strain>
    </source>
</reference>
<gene>
    <name evidence="2" type="ORF">PHO31112_03149</name>
</gene>
<dbReference type="AlphaFoldDB" id="A0A5E4WDH3"/>
<accession>A0A5E4WDH3</accession>
<feature type="region of interest" description="Disordered" evidence="1">
    <location>
        <begin position="1"/>
        <end position="24"/>
    </location>
</feature>
<sequence length="1050" mass="114081">MTPRSTARETAAAETLRGSSNTRSREGSHAAFALGLLTVVCAAGVASAAIVPGAPVTSLRSMSRRSVSTDVPTVAAPAALTRSETLSGFYALLRVWPSDPGGQGVMAQCLPTHRMRSVGNPAISAHSNEALRAGLTTYRSDIQRAVVALIREAVATSDAQTRAAFANADILVPSHKSLIVEHTGTLGSTPTRVAYHASHAISLHLRDEVGTWREFALSLAYEAPALITPVAGCGPRNKFGQRCFGETYGPVFWGARWAAIESRIGENDEMRFTLKTAGASISPGWPSPESSVIDSPDMEEVAELLLDTLAKSSPRDRREAQDAFVGPRSRRDALADIGGTRALASRLSMTGLECLAAVVHADKLHQDAIALLQHLWPDAPVKAPREAVSHEPSLPPVIQHEPFSGPYGRGVAWSLPPDVYVEYLPDRAQNGVKVFQIDGDLYGASVARTRKHASDLRPLKDMRAELGPESLCRISRGVGADVDGMCLECHGEQEGEVSVTEQGATVTQHQVIEASPLVRLRVAVYSQAVSTSDGGLAFFAFGRLGHFDEEGAPRVSAQSPVVDSSLYASELNGELTYYEQASTDGPVGGRRVRLTLGNMPIAAPFGTYRDRHNTLHGVVQLSHDVYYRFTLPIGDAARSTHQVHLHYRQAEHRDIREYRTAQNHRAAAENAIVLPMISYGEARTLLQLYLKVWEDAPSPADVWRGLEDISLSVVEARRAIHTLTHAIEHRVAASRTPAASPGASGFSPPQEVDAALMPMFNRLWSRWQGYPAQAEAFINAISRDFVSRPAPLAVWSQLPFVGDVQTTRDVLSIFETLFPDMPNLQGLVTGSARAARDVGDQMREVSRNANIAVAEVTLVDGTRTIYYCMSGLQRRELRTSASNVRIVDAGRAYKQRQDNVINQRRKAPRTGTDLTFTEPPHLRYVMADADLPTYNAATRGAQARTLDTERMILAQIYADHPSGENVIRSIVMCSRLPFCDSCAVNLAMVPYHYPDAELRFYYVSPSPRDRQAPGSATSEAPSPASAAARPPGRTGDGTGRRRMTPRQQDA</sequence>
<dbReference type="EMBL" id="CABPSM010000009">
    <property type="protein sequence ID" value="VVE21430.1"/>
    <property type="molecule type" value="Genomic_DNA"/>
</dbReference>
<evidence type="ECO:0000313" key="3">
    <source>
        <dbReference type="Proteomes" id="UP000343317"/>
    </source>
</evidence>
<evidence type="ECO:0000256" key="1">
    <source>
        <dbReference type="SAM" id="MobiDB-lite"/>
    </source>
</evidence>
<dbReference type="Proteomes" id="UP000343317">
    <property type="component" value="Unassembled WGS sequence"/>
</dbReference>
<feature type="region of interest" description="Disordered" evidence="1">
    <location>
        <begin position="1005"/>
        <end position="1050"/>
    </location>
</feature>